<organism evidence="1 2">
    <name type="scientific">Sphingobacterium pedocola</name>
    <dbReference type="NCBI Taxonomy" id="2082722"/>
    <lineage>
        <taxon>Bacteria</taxon>
        <taxon>Pseudomonadati</taxon>
        <taxon>Bacteroidota</taxon>
        <taxon>Sphingobacteriia</taxon>
        <taxon>Sphingobacteriales</taxon>
        <taxon>Sphingobacteriaceae</taxon>
        <taxon>Sphingobacterium</taxon>
    </lineage>
</organism>
<keyword evidence="2" id="KW-1185">Reference proteome</keyword>
<protein>
    <submittedName>
        <fullName evidence="1">Uncharacterized protein</fullName>
    </submittedName>
</protein>
<comment type="caution">
    <text evidence="1">The sequence shown here is derived from an EMBL/GenBank/DDBJ whole genome shotgun (WGS) entry which is preliminary data.</text>
</comment>
<evidence type="ECO:0000313" key="1">
    <source>
        <dbReference type="EMBL" id="MBE8719317.1"/>
    </source>
</evidence>
<proteinExistence type="predicted"/>
<reference evidence="1 2" key="1">
    <citation type="submission" date="2018-02" db="EMBL/GenBank/DDBJ databases">
        <title>Sphingobacterium KA21.</title>
        <authorList>
            <person name="Vasarhelyi B.M."/>
            <person name="Deshmukh S."/>
            <person name="Balint B."/>
            <person name="Kukolya J."/>
        </authorList>
    </citation>
    <scope>NUCLEOTIDE SEQUENCE [LARGE SCALE GENOMIC DNA]</scope>
    <source>
        <strain evidence="1 2">Ka21</strain>
    </source>
</reference>
<name>A0ABR9T3S9_9SPHI</name>
<dbReference type="Proteomes" id="UP000618319">
    <property type="component" value="Unassembled WGS sequence"/>
</dbReference>
<gene>
    <name evidence="1" type="ORF">C4F40_01055</name>
</gene>
<evidence type="ECO:0000313" key="2">
    <source>
        <dbReference type="Proteomes" id="UP000618319"/>
    </source>
</evidence>
<accession>A0ABR9T3S9</accession>
<sequence length="534" mass="56348">MTCFLLWGAASCESPLKDFNLVISSDVIKHSATLQVRDAENQPVNNVTIKLLSGDTEDIYNLSGYKDFKLVGDLVTFGVDPKRTPTVENPINFRVEISGAGFLTKVVPVTIADISTGIIPVQLVKPTEIPDGVEVVEEVVDLGSNGTLPVATTITLDAPAGQSESIKVDIALPAGLQFQDENGAVITGGALTANVSSMDVNDPAAVASFPGGTLTAEGVVGPNGETQAGAFNPAATTVIKMSVGGKSVRRFSSPIQVAMTVSPNFVDASTGQPVTAGTELSIYSYDETDPNAVWQYEKNAVVTGSAQTGYSLSFAVDHLTTFVAGNFVASCEPVSRVTFSADWMEEGFTLPVIISVVQYGKILTAGVYSINKDTKTIGLTHVPQGGGVEIAVYTNVGILIDQVPLAACGSATMINIPDPNPEPAVTLQLYVRCPGQTNVITVVPTFQLQYRISGTSTWEYLGVVTDGYIRTSLLKSDGTLYDFRAVWNERVKVVGNHTVQEDNRGTVGVGSGDIIGEHAGDTNLAILTEECNEL</sequence>
<dbReference type="EMBL" id="PSKQ01000010">
    <property type="protein sequence ID" value="MBE8719317.1"/>
    <property type="molecule type" value="Genomic_DNA"/>
</dbReference>